<feature type="compositionally biased region" description="Polar residues" evidence="7">
    <location>
        <begin position="1373"/>
        <end position="1394"/>
    </location>
</feature>
<sequence length="1481" mass="158198">MVPPARAHQHNATNAKQAQLSSAYHELANELGTENISVVGNYTLGRVIGQGTYGSVHLATHRLTGTRTAIKKVPKSFTPHLTRELHHHRRLHHPHIVHLHEIIATETHIWLVTELCSGGELFDYLVERGRILEGEARRLFGELTLAVGWMHMHGVVHRDLKLENVLLDGELRIKLGDLGFAREWQRGRLMDTYCGTTGYASPEMLACQKYLGVETDIWSLGIILYTLLCGGLPFDDDDERVMKELIQKGEYEEPDWLSEEARDLIRGMLQHDPSKRLSIREILTHPWFKLTIVDKVYPNGDVPSIPTSPNATSPTTAAAAAAGDDFFESASKQQQQQQQPRLTPHVAGPSPLSTHLPTTPRQDSSGTTNGNGQSQSKSTSTSKMARLNSAEFSTTEKELEQLHSCASPPAAAAAAPRPAGTGTGTGAISPRSVSSPSMRGKTLRTLTEGQVDSDDNGDGSDDRLLPLIDEHLHLPVALHSRTPSRTKRRSVSSTLSLERRLSHHSACHSYITFLPEDYLAKLDPSVSNPTPAPPTNSTANSTPAPAPSGTGGTGGTGAAFTTPSETRLLRLLDQIGLDVGQLKHSVETDACDASAGLWWLLRQKQQERGEDVRDREKEMKREKEKEKEKASNPGTTGVMGIRPGKQGTAAGKSSEGLRFREEQASGAGAMTIPAISSFTSLVDLGPSVLPLPVEQPSRGLGTQDDGPEAVITPPLDDNSASGIELATFSQSPVNPAPDASAGASAGAGAGAGPKTPKKDKRDRSPNSPLHSRDRDPDRPTHPVVTPSSSNINPSTGAKSEQCANTNTNLSTNANANANANAPRLKGKSPSMNMLQRATSVLGGVGKKGDDKDKDKEKDKNGMNERGDLDSSNSKEEKKAGSGIGGGASTGKSNSPNKLKKPIPGAGIKGLATTTTTLSKSENEGEGLLATSTSTSLAAGAGGGHSPAVSASGSKTVTPGSSPQRKGLTPQETPRGGLRDTKDPSLAGENTNGTSGGGGGKGKGGKKDSLWTTFRHLFYEDRRHRNKRQSGTPTSSSASPLVPSEVKLPAGAVVLSRGANSRTSHHKRSNVGYAASTGSRRTSLEGNRPVYSRRSSSIHTNSRRSSVGSLHVQDHQTMISDLSRRASQRSHGSQTPTSDREYLDFSSATAAPISRPGSSHSIRGGVGGGSRHSSFSVRSPSLNAETPSASASASTRFKSSVPPASPLLGYRRRPAGGNDSSRVRHIKVIPESQIMRSSSVASSIRSNPSSRASSMDRDRDRDSRESEYESGRDDVSSRSGRRQKKRNGSQRSLAQQIHRTRSPLALSLENTYSSNSVGSMGLGLGGTNRHPKKPLRDVFQKKGKRKDGDDEWVSEDEDEFACGLGQGRGVARRFSNSSGNGTVWMNVDSKANPSRSAAAFPTSRMVSQSTSQGGGSKRRERSRKSSLEEERGRPQEGKGKVKGETVAQGLMGMESLSGRNRRNLPDRSSAPGIIEEEEEDEE</sequence>
<feature type="compositionally biased region" description="Low complexity" evidence="7">
    <location>
        <begin position="1091"/>
        <end position="1105"/>
    </location>
</feature>
<dbReference type="SUPFAM" id="SSF56112">
    <property type="entry name" value="Protein kinase-like (PK-like)"/>
    <property type="match status" value="1"/>
</dbReference>
<dbReference type="PROSITE" id="PS00108">
    <property type="entry name" value="PROTEIN_KINASE_ST"/>
    <property type="match status" value="1"/>
</dbReference>
<feature type="compositionally biased region" description="Basic and acidic residues" evidence="7">
    <location>
        <begin position="1253"/>
        <end position="1275"/>
    </location>
</feature>
<dbReference type="Pfam" id="PF00069">
    <property type="entry name" value="Pkinase"/>
    <property type="match status" value="1"/>
</dbReference>
<evidence type="ECO:0000256" key="5">
    <source>
        <dbReference type="ARBA" id="ARBA00022840"/>
    </source>
</evidence>
<reference evidence="9 10" key="2">
    <citation type="submission" date="2024-01" db="EMBL/GenBank/DDBJ databases">
        <title>Comparative genomics of Cryptococcus and Kwoniella reveals pathogenesis evolution and contrasting modes of karyotype evolution via chromosome fusion or intercentromeric recombination.</title>
        <authorList>
            <person name="Coelho M.A."/>
            <person name="David-Palma M."/>
            <person name="Shea T."/>
            <person name="Bowers K."/>
            <person name="Mcginley-Smith S."/>
            <person name="Mohammad A.W."/>
            <person name="Gnirke A."/>
            <person name="Yurkov A.M."/>
            <person name="Nowrousian M."/>
            <person name="Sun S."/>
            <person name="Cuomo C.A."/>
            <person name="Heitman J."/>
        </authorList>
    </citation>
    <scope>NUCLEOTIDE SEQUENCE [LARGE SCALE GENOMIC DNA]</scope>
    <source>
        <strain evidence="9 10">IND107</strain>
    </source>
</reference>
<feature type="domain" description="Protein kinase" evidence="8">
    <location>
        <begin position="42"/>
        <end position="288"/>
    </location>
</feature>
<feature type="compositionally biased region" description="Basic and acidic residues" evidence="7">
    <location>
        <begin position="605"/>
        <end position="630"/>
    </location>
</feature>
<keyword evidence="4" id="KW-0418">Kinase</keyword>
<dbReference type="InterPro" id="IPR000719">
    <property type="entry name" value="Prot_kinase_dom"/>
</dbReference>
<feature type="compositionally biased region" description="Basic residues" evidence="7">
    <location>
        <begin position="1278"/>
        <end position="1287"/>
    </location>
</feature>
<feature type="region of interest" description="Disordered" evidence="7">
    <location>
        <begin position="445"/>
        <end position="464"/>
    </location>
</feature>
<keyword evidence="5 6" id="KW-0067">ATP-binding</keyword>
<dbReference type="PROSITE" id="PS50011">
    <property type="entry name" value="PROTEIN_KINASE_DOM"/>
    <property type="match status" value="1"/>
</dbReference>
<accession>A0ABR3BL65</accession>
<dbReference type="EMBL" id="ATAM02000013">
    <property type="protein sequence ID" value="KAL0240496.1"/>
    <property type="molecule type" value="Genomic_DNA"/>
</dbReference>
<keyword evidence="3 6" id="KW-0547">Nucleotide-binding</keyword>
<feature type="compositionally biased region" description="Basic and acidic residues" evidence="7">
    <location>
        <begin position="846"/>
        <end position="879"/>
    </location>
</feature>
<keyword evidence="1" id="KW-0723">Serine/threonine-protein kinase</keyword>
<feature type="compositionally biased region" description="Low complexity" evidence="7">
    <location>
        <begin position="370"/>
        <end position="383"/>
    </location>
</feature>
<feature type="compositionally biased region" description="Basic and acidic residues" evidence="7">
    <location>
        <begin position="1422"/>
        <end position="1442"/>
    </location>
</feature>
<feature type="compositionally biased region" description="Low complexity" evidence="7">
    <location>
        <begin position="349"/>
        <end position="360"/>
    </location>
</feature>
<name>A0ABR3BL65_9TREE</name>
<comment type="caution">
    <text evidence="9">The sequence shown here is derived from an EMBL/GenBank/DDBJ whole genome shotgun (WGS) entry which is preliminary data.</text>
</comment>
<feature type="compositionally biased region" description="Low complexity" evidence="7">
    <location>
        <begin position="1170"/>
        <end position="1180"/>
    </location>
</feature>
<feature type="region of interest" description="Disordered" evidence="7">
    <location>
        <begin position="476"/>
        <end position="496"/>
    </location>
</feature>
<dbReference type="RefSeq" id="XP_066610995.1">
    <property type="nucleotide sequence ID" value="XM_066760723.1"/>
</dbReference>
<dbReference type="GeneID" id="91993145"/>
<dbReference type="InterPro" id="IPR017441">
    <property type="entry name" value="Protein_kinase_ATP_BS"/>
</dbReference>
<dbReference type="Gene3D" id="1.10.510.10">
    <property type="entry name" value="Transferase(Phosphotransferase) domain 1"/>
    <property type="match status" value="1"/>
</dbReference>
<feature type="region of interest" description="Disordered" evidence="7">
    <location>
        <begin position="328"/>
        <end position="440"/>
    </location>
</feature>
<dbReference type="CDD" id="cd14003">
    <property type="entry name" value="STKc_AMPK-like"/>
    <property type="match status" value="1"/>
</dbReference>
<feature type="compositionally biased region" description="Low complexity" evidence="7">
    <location>
        <begin position="925"/>
        <end position="938"/>
    </location>
</feature>
<dbReference type="InterPro" id="IPR008271">
    <property type="entry name" value="Ser/Thr_kinase_AS"/>
</dbReference>
<protein>
    <recommendedName>
        <fullName evidence="8">Protein kinase domain-containing protein</fullName>
    </recommendedName>
</protein>
<feature type="compositionally biased region" description="Polar residues" evidence="7">
    <location>
        <begin position="785"/>
        <end position="802"/>
    </location>
</feature>
<evidence type="ECO:0000313" key="9">
    <source>
        <dbReference type="EMBL" id="KAL0240496.1"/>
    </source>
</evidence>
<dbReference type="InterPro" id="IPR030616">
    <property type="entry name" value="Aur-like"/>
</dbReference>
<evidence type="ECO:0000256" key="3">
    <source>
        <dbReference type="ARBA" id="ARBA00022741"/>
    </source>
</evidence>
<gene>
    <name evidence="9" type="ORF">I308_106290</name>
</gene>
<feature type="region of interest" description="Disordered" evidence="7">
    <location>
        <begin position="524"/>
        <end position="561"/>
    </location>
</feature>
<evidence type="ECO:0000256" key="7">
    <source>
        <dbReference type="SAM" id="MobiDB-lite"/>
    </source>
</evidence>
<feature type="region of interest" description="Disordered" evidence="7">
    <location>
        <begin position="693"/>
        <end position="1304"/>
    </location>
</feature>
<proteinExistence type="predicted"/>
<evidence type="ECO:0000313" key="10">
    <source>
        <dbReference type="Proteomes" id="UP000054399"/>
    </source>
</evidence>
<feature type="compositionally biased region" description="Low complexity" evidence="7">
    <location>
        <begin position="406"/>
        <end position="420"/>
    </location>
</feature>
<dbReference type="PANTHER" id="PTHR24350">
    <property type="entry name" value="SERINE/THREONINE-PROTEIN KINASE IAL-RELATED"/>
    <property type="match status" value="1"/>
</dbReference>
<feature type="compositionally biased region" description="Polar residues" evidence="7">
    <location>
        <begin position="1028"/>
        <end position="1038"/>
    </location>
</feature>
<feature type="compositionally biased region" description="Polar residues" evidence="7">
    <location>
        <begin position="1075"/>
        <end position="1084"/>
    </location>
</feature>
<reference evidence="10" key="1">
    <citation type="submission" date="2015-01" db="EMBL/GenBank/DDBJ databases">
        <title>The Genome Sequence of Cryptococcus gattii MMRL2647.</title>
        <authorList>
            <consortium name="The Broad Institute Genomics Platform"/>
            <person name="Cuomo C."/>
            <person name="Litvintseva A."/>
            <person name="Chen Y."/>
            <person name="Heitman J."/>
            <person name="Sun S."/>
            <person name="Springer D."/>
            <person name="Dromer F."/>
            <person name="Young S."/>
            <person name="Zeng Q."/>
            <person name="Gargeya S."/>
            <person name="Abouelleil A."/>
            <person name="Alvarado L."/>
            <person name="Chapman S.B."/>
            <person name="Gainer-Dewar J."/>
            <person name="Goldberg J."/>
            <person name="Griggs A."/>
            <person name="Gujja S."/>
            <person name="Hansen M."/>
            <person name="Howarth C."/>
            <person name="Imamovic A."/>
            <person name="Larimer J."/>
            <person name="Murphy C."/>
            <person name="Naylor J."/>
            <person name="Pearson M."/>
            <person name="Priest M."/>
            <person name="Roberts A."/>
            <person name="Saif S."/>
            <person name="Shea T."/>
            <person name="Sykes S."/>
            <person name="Wortman J."/>
            <person name="Nusbaum C."/>
            <person name="Birren B."/>
        </authorList>
    </citation>
    <scope>NUCLEOTIDE SEQUENCE [LARGE SCALE GENOMIC DNA]</scope>
    <source>
        <strain evidence="10">IND107</strain>
    </source>
</reference>
<dbReference type="InterPro" id="IPR011009">
    <property type="entry name" value="Kinase-like_dom_sf"/>
</dbReference>
<feature type="compositionally biased region" description="Polar residues" evidence="7">
    <location>
        <begin position="829"/>
        <end position="838"/>
    </location>
</feature>
<keyword evidence="10" id="KW-1185">Reference proteome</keyword>
<feature type="region of interest" description="Disordered" evidence="7">
    <location>
        <begin position="1367"/>
        <end position="1481"/>
    </location>
</feature>
<feature type="region of interest" description="Disordered" evidence="7">
    <location>
        <begin position="1321"/>
        <end position="1355"/>
    </location>
</feature>
<feature type="compositionally biased region" description="Basic and acidic residues" evidence="7">
    <location>
        <begin position="759"/>
        <end position="780"/>
    </location>
</feature>
<dbReference type="Proteomes" id="UP000054399">
    <property type="component" value="Unassembled WGS sequence"/>
</dbReference>
<evidence type="ECO:0000256" key="2">
    <source>
        <dbReference type="ARBA" id="ARBA00022679"/>
    </source>
</evidence>
<feature type="region of interest" description="Disordered" evidence="7">
    <location>
        <begin position="605"/>
        <end position="656"/>
    </location>
</feature>
<evidence type="ECO:0000256" key="1">
    <source>
        <dbReference type="ARBA" id="ARBA00022527"/>
    </source>
</evidence>
<evidence type="ECO:0000259" key="8">
    <source>
        <dbReference type="PROSITE" id="PS50011"/>
    </source>
</evidence>
<feature type="binding site" evidence="6">
    <location>
        <position position="72"/>
    </location>
    <ligand>
        <name>ATP</name>
        <dbReference type="ChEBI" id="CHEBI:30616"/>
    </ligand>
</feature>
<evidence type="ECO:0000256" key="4">
    <source>
        <dbReference type="ARBA" id="ARBA00022777"/>
    </source>
</evidence>
<feature type="compositionally biased region" description="Polar residues" evidence="7">
    <location>
        <begin position="954"/>
        <end position="963"/>
    </location>
</feature>
<feature type="compositionally biased region" description="Low complexity" evidence="7">
    <location>
        <begin position="803"/>
        <end position="821"/>
    </location>
</feature>
<evidence type="ECO:0000256" key="6">
    <source>
        <dbReference type="PROSITE-ProRule" id="PRU10141"/>
    </source>
</evidence>
<dbReference type="PROSITE" id="PS00107">
    <property type="entry name" value="PROTEIN_KINASE_ATP"/>
    <property type="match status" value="1"/>
</dbReference>
<feature type="compositionally biased region" description="Low complexity" evidence="7">
    <location>
        <begin position="1231"/>
        <end position="1252"/>
    </location>
</feature>
<dbReference type="SMART" id="SM00220">
    <property type="entry name" value="S_TKc"/>
    <property type="match status" value="1"/>
</dbReference>
<keyword evidence="2" id="KW-0808">Transferase</keyword>
<organism evidence="9 10">
    <name type="scientific">Cryptococcus tetragattii IND107</name>
    <dbReference type="NCBI Taxonomy" id="1296105"/>
    <lineage>
        <taxon>Eukaryota</taxon>
        <taxon>Fungi</taxon>
        <taxon>Dikarya</taxon>
        <taxon>Basidiomycota</taxon>
        <taxon>Agaricomycotina</taxon>
        <taxon>Tremellomycetes</taxon>
        <taxon>Tremellales</taxon>
        <taxon>Cryptococcaceae</taxon>
        <taxon>Cryptococcus</taxon>
        <taxon>Cryptococcus gattii species complex</taxon>
    </lineage>
</organism>